<evidence type="ECO:0000313" key="3">
    <source>
        <dbReference type="Proteomes" id="UP001234178"/>
    </source>
</evidence>
<comment type="caution">
    <text evidence="2">The sequence shown here is derived from an EMBL/GenBank/DDBJ whole genome shotgun (WGS) entry which is preliminary data.</text>
</comment>
<proteinExistence type="predicted"/>
<dbReference type="Proteomes" id="UP001234178">
    <property type="component" value="Unassembled WGS sequence"/>
</dbReference>
<organism evidence="2 3">
    <name type="scientific">Daphnia magna</name>
    <dbReference type="NCBI Taxonomy" id="35525"/>
    <lineage>
        <taxon>Eukaryota</taxon>
        <taxon>Metazoa</taxon>
        <taxon>Ecdysozoa</taxon>
        <taxon>Arthropoda</taxon>
        <taxon>Crustacea</taxon>
        <taxon>Branchiopoda</taxon>
        <taxon>Diplostraca</taxon>
        <taxon>Cladocera</taxon>
        <taxon>Anomopoda</taxon>
        <taxon>Daphniidae</taxon>
        <taxon>Daphnia</taxon>
    </lineage>
</organism>
<dbReference type="EMBL" id="JAOYFB010000002">
    <property type="protein sequence ID" value="KAK4006741.1"/>
    <property type="molecule type" value="Genomic_DNA"/>
</dbReference>
<evidence type="ECO:0000256" key="1">
    <source>
        <dbReference type="SAM" id="MobiDB-lite"/>
    </source>
</evidence>
<evidence type="ECO:0000313" key="2">
    <source>
        <dbReference type="EMBL" id="KAK4006741.1"/>
    </source>
</evidence>
<gene>
    <name evidence="2" type="ORF">OUZ56_011899</name>
</gene>
<keyword evidence="3" id="KW-1185">Reference proteome</keyword>
<feature type="region of interest" description="Disordered" evidence="1">
    <location>
        <begin position="81"/>
        <end position="114"/>
    </location>
</feature>
<protein>
    <submittedName>
        <fullName evidence="2">Uncharacterized protein</fullName>
    </submittedName>
</protein>
<accession>A0ABQ9Z1F8</accession>
<name>A0ABQ9Z1F8_9CRUS</name>
<reference evidence="2 3" key="1">
    <citation type="journal article" date="2023" name="Nucleic Acids Res.">
        <title>The hologenome of Daphnia magna reveals possible DNA methylation and microbiome-mediated evolution of the host genome.</title>
        <authorList>
            <person name="Chaturvedi A."/>
            <person name="Li X."/>
            <person name="Dhandapani V."/>
            <person name="Marshall H."/>
            <person name="Kissane S."/>
            <person name="Cuenca-Cambronero M."/>
            <person name="Asole G."/>
            <person name="Calvet F."/>
            <person name="Ruiz-Romero M."/>
            <person name="Marangio P."/>
            <person name="Guigo R."/>
            <person name="Rago D."/>
            <person name="Mirbahai L."/>
            <person name="Eastwood N."/>
            <person name="Colbourne J.K."/>
            <person name="Zhou J."/>
            <person name="Mallon E."/>
            <person name="Orsini L."/>
        </authorList>
    </citation>
    <scope>NUCLEOTIDE SEQUENCE [LARGE SCALE GENOMIC DNA]</scope>
    <source>
        <strain evidence="2">LRV0_1</strain>
    </source>
</reference>
<sequence>MSNYGHLDGCDLFGRRRGWNDEVGKKRRVECRQSSQLSRTPVISGHMTTVMKPDWLPYLTRTSLWPMETRGADLSAITWSKDDEVRSGPVRPMAKRKSRPPTVTSAPGSEDSFILPFSLETDSNTAQPFSLTAPFGGSQA</sequence>